<feature type="compositionally biased region" description="Basic residues" evidence="1">
    <location>
        <begin position="644"/>
        <end position="653"/>
    </location>
</feature>
<sequence>MVAAEPANERQIEQLGESRAADKSSAPSTAPLANGQQREPQVVEKDAPATGTLVSNEQEKVPAPDNNVAKTAPTDGDTEMGGVGPEPNEQPEDERVPTADHDPATELPKPGQQTHTPAPTASHEGSGTGDIQQPAAQVDMSNNETAEPRPTEEDVEMSDVQPSTATAATEANRGLEPSLPIAQPAPASPSSSSDLSSRDTTPELGTPVSMARDVSPPATPGETTASNFVDVLGEAGDLIGRLRASGTGNSVMDRFSLLPIKRPAQIRPGRKFTAHDLDALPRPPPGDARPNKFLSFFIQAMGDLQGRPCNDCSSNYGPYQGCIMVGGDPDFARCGNCEWNKRGCHGGSLERPTSSRYSNSIKSPTKSPGKTQTPGTSFTAANKASASHEDEGKAGTAADSDGERARKEPPVKKGPRKSLPGGRKATAPSTPSVKAPQVESDELPEINKKVLCLKHDGVVFTDPPMMRGVPLAKISPEHPYWEPDWKPIEELVEPLRQKHQEKYDQLDQAGSTHRDKHLANRDAKRGRIVLKFLEDGELHPYQLVGKKWINYRITNYDTLFRLAQLLTEELPRMGLDVTPSEWLRHRLHELYMEKGDKFDVASWIGKAYHDRKIEQLREKNGFPRVGRPPAHATKNGEPGSSTKKPPRSLKRKDPHQTPESTPIKLKVPSASKPPVSPTQASPAASAASASASTAAAAAAAAAAEAEAAAAAAAASSASASGQQKPKRIKIITSQPDKPKAETGESPSSGKPKIILNSPFPPSATAETKRAMEEEEEEGEEDEESTGLDYDGYTSSDSISDDRLHPNDWRLHQVKTRSFATHPGVTQYWHWVTEKQGDKKVIEHQVLESVQPIKWSVFKKPYNFHLKLGDIQEVSFARHSTKVAVAHKKGRDGRDLGQRGTVMAQFKRDRTKRRFLTFLSRERGVRVGEVDV</sequence>
<feature type="compositionally biased region" description="Acidic residues" evidence="1">
    <location>
        <begin position="772"/>
        <end position="785"/>
    </location>
</feature>
<dbReference type="RefSeq" id="XP_062660043.1">
    <property type="nucleotide sequence ID" value="XM_062803957.1"/>
</dbReference>
<accession>A0AAE0HHC1</accession>
<feature type="region of interest" description="Disordered" evidence="1">
    <location>
        <begin position="715"/>
        <end position="800"/>
    </location>
</feature>
<feature type="region of interest" description="Disordered" evidence="1">
    <location>
        <begin position="618"/>
        <end position="682"/>
    </location>
</feature>
<dbReference type="EMBL" id="JAUEPN010000004">
    <property type="protein sequence ID" value="KAK3296529.1"/>
    <property type="molecule type" value="Genomic_DNA"/>
</dbReference>
<evidence type="ECO:0000256" key="1">
    <source>
        <dbReference type="SAM" id="MobiDB-lite"/>
    </source>
</evidence>
<feature type="region of interest" description="Disordered" evidence="1">
    <location>
        <begin position="1"/>
        <end position="227"/>
    </location>
</feature>
<organism evidence="2 3">
    <name type="scientific">Chaetomium fimeti</name>
    <dbReference type="NCBI Taxonomy" id="1854472"/>
    <lineage>
        <taxon>Eukaryota</taxon>
        <taxon>Fungi</taxon>
        <taxon>Dikarya</taxon>
        <taxon>Ascomycota</taxon>
        <taxon>Pezizomycotina</taxon>
        <taxon>Sordariomycetes</taxon>
        <taxon>Sordariomycetidae</taxon>
        <taxon>Sordariales</taxon>
        <taxon>Chaetomiaceae</taxon>
        <taxon>Chaetomium</taxon>
    </lineage>
</organism>
<protein>
    <submittedName>
        <fullName evidence="2">Uncharacterized protein</fullName>
    </submittedName>
</protein>
<evidence type="ECO:0000313" key="3">
    <source>
        <dbReference type="Proteomes" id="UP001278766"/>
    </source>
</evidence>
<name>A0AAE0HHC1_9PEZI</name>
<dbReference type="Proteomes" id="UP001278766">
    <property type="component" value="Unassembled WGS sequence"/>
</dbReference>
<keyword evidence="3" id="KW-1185">Reference proteome</keyword>
<reference evidence="2" key="1">
    <citation type="journal article" date="2023" name="Mol. Phylogenet. Evol.">
        <title>Genome-scale phylogeny and comparative genomics of the fungal order Sordariales.</title>
        <authorList>
            <person name="Hensen N."/>
            <person name="Bonometti L."/>
            <person name="Westerberg I."/>
            <person name="Brannstrom I.O."/>
            <person name="Guillou S."/>
            <person name="Cros-Aarteil S."/>
            <person name="Calhoun S."/>
            <person name="Haridas S."/>
            <person name="Kuo A."/>
            <person name="Mondo S."/>
            <person name="Pangilinan J."/>
            <person name="Riley R."/>
            <person name="LaButti K."/>
            <person name="Andreopoulos B."/>
            <person name="Lipzen A."/>
            <person name="Chen C."/>
            <person name="Yan M."/>
            <person name="Daum C."/>
            <person name="Ng V."/>
            <person name="Clum A."/>
            <person name="Steindorff A."/>
            <person name="Ohm R.A."/>
            <person name="Martin F."/>
            <person name="Silar P."/>
            <person name="Natvig D.O."/>
            <person name="Lalanne C."/>
            <person name="Gautier V."/>
            <person name="Ament-Velasquez S.L."/>
            <person name="Kruys A."/>
            <person name="Hutchinson M.I."/>
            <person name="Powell A.J."/>
            <person name="Barry K."/>
            <person name="Miller A.N."/>
            <person name="Grigoriev I.V."/>
            <person name="Debuchy R."/>
            <person name="Gladieux P."/>
            <person name="Hiltunen Thoren M."/>
            <person name="Johannesson H."/>
        </authorList>
    </citation>
    <scope>NUCLEOTIDE SEQUENCE</scope>
    <source>
        <strain evidence="2">CBS 168.71</strain>
    </source>
</reference>
<feature type="compositionally biased region" description="Polar residues" evidence="1">
    <location>
        <begin position="351"/>
        <end position="385"/>
    </location>
</feature>
<gene>
    <name evidence="2" type="ORF">B0H64DRAFT_398473</name>
</gene>
<dbReference type="AlphaFoldDB" id="A0AAE0HHC1"/>
<feature type="compositionally biased region" description="Polar residues" evidence="1">
    <location>
        <begin position="160"/>
        <end position="169"/>
    </location>
</feature>
<feature type="compositionally biased region" description="Basic and acidic residues" evidence="1">
    <location>
        <begin position="401"/>
        <end position="411"/>
    </location>
</feature>
<dbReference type="Pfam" id="PF12511">
    <property type="entry name" value="DUF3716"/>
    <property type="match status" value="1"/>
</dbReference>
<feature type="compositionally biased region" description="Polar residues" evidence="1">
    <location>
        <begin position="111"/>
        <end position="145"/>
    </location>
</feature>
<feature type="region of interest" description="Disordered" evidence="1">
    <location>
        <begin position="345"/>
        <end position="441"/>
    </location>
</feature>
<proteinExistence type="predicted"/>
<reference evidence="2" key="2">
    <citation type="submission" date="2023-06" db="EMBL/GenBank/DDBJ databases">
        <authorList>
            <consortium name="Lawrence Berkeley National Laboratory"/>
            <person name="Haridas S."/>
            <person name="Hensen N."/>
            <person name="Bonometti L."/>
            <person name="Westerberg I."/>
            <person name="Brannstrom I.O."/>
            <person name="Guillou S."/>
            <person name="Cros-Aarteil S."/>
            <person name="Calhoun S."/>
            <person name="Kuo A."/>
            <person name="Mondo S."/>
            <person name="Pangilinan J."/>
            <person name="Riley R."/>
            <person name="Labutti K."/>
            <person name="Andreopoulos B."/>
            <person name="Lipzen A."/>
            <person name="Chen C."/>
            <person name="Yanf M."/>
            <person name="Daum C."/>
            <person name="Ng V."/>
            <person name="Clum A."/>
            <person name="Steindorff A."/>
            <person name="Ohm R."/>
            <person name="Martin F."/>
            <person name="Silar P."/>
            <person name="Natvig D."/>
            <person name="Lalanne C."/>
            <person name="Gautier V."/>
            <person name="Ament-Velasquez S.L."/>
            <person name="Kruys A."/>
            <person name="Hutchinson M.I."/>
            <person name="Powell A.J."/>
            <person name="Barry K."/>
            <person name="Miller A.N."/>
            <person name="Grigoriev I.V."/>
            <person name="Debuchy R."/>
            <person name="Gladieux P."/>
            <person name="Thoren M.H."/>
            <person name="Johannesson H."/>
        </authorList>
    </citation>
    <scope>NUCLEOTIDE SEQUENCE</scope>
    <source>
        <strain evidence="2">CBS 168.71</strain>
    </source>
</reference>
<feature type="compositionally biased region" description="Low complexity" evidence="1">
    <location>
        <begin position="177"/>
        <end position="195"/>
    </location>
</feature>
<evidence type="ECO:0000313" key="2">
    <source>
        <dbReference type="EMBL" id="KAK3296529.1"/>
    </source>
</evidence>
<comment type="caution">
    <text evidence="2">The sequence shown here is derived from an EMBL/GenBank/DDBJ whole genome shotgun (WGS) entry which is preliminary data.</text>
</comment>
<dbReference type="GeneID" id="87840905"/>
<dbReference type="InterPro" id="IPR022190">
    <property type="entry name" value="DUF3716"/>
</dbReference>
<feature type="compositionally biased region" description="Basic and acidic residues" evidence="1">
    <location>
        <begin position="93"/>
        <end position="104"/>
    </location>
</feature>